<feature type="domain" description="C2H2-type" evidence="12">
    <location>
        <begin position="227"/>
        <end position="255"/>
    </location>
</feature>
<keyword evidence="8" id="KW-0238">DNA-binding</keyword>
<dbReference type="InterPro" id="IPR013087">
    <property type="entry name" value="Znf_C2H2_type"/>
</dbReference>
<proteinExistence type="inferred from homology"/>
<evidence type="ECO:0000256" key="7">
    <source>
        <dbReference type="ARBA" id="ARBA00023015"/>
    </source>
</evidence>
<keyword evidence="9" id="KW-0804">Transcription</keyword>
<evidence type="ECO:0000259" key="12">
    <source>
        <dbReference type="PROSITE" id="PS50157"/>
    </source>
</evidence>
<dbReference type="PROSITE" id="PS00028">
    <property type="entry name" value="ZINC_FINGER_C2H2_1"/>
    <property type="match status" value="4"/>
</dbReference>
<dbReference type="InterPro" id="IPR036236">
    <property type="entry name" value="Znf_C2H2_sf"/>
</dbReference>
<evidence type="ECO:0000256" key="11">
    <source>
        <dbReference type="PROSITE-ProRule" id="PRU00042"/>
    </source>
</evidence>
<reference evidence="13 14" key="1">
    <citation type="journal article" date="2018" name="Gigascience">
        <title>Genomes of trombidid mites reveal novel predicted allergens and laterally-transferred genes associated with secondary metabolism.</title>
        <authorList>
            <person name="Dong X."/>
            <person name="Chaisiri K."/>
            <person name="Xia D."/>
            <person name="Armstrong S.D."/>
            <person name="Fang Y."/>
            <person name="Donnelly M.J."/>
            <person name="Kadowaki T."/>
            <person name="McGarry J.W."/>
            <person name="Darby A.C."/>
            <person name="Makepeace B.L."/>
        </authorList>
    </citation>
    <scope>NUCLEOTIDE SEQUENCE [LARGE SCALE GENOMIC DNA]</scope>
    <source>
        <strain evidence="13">UoL-UT</strain>
    </source>
</reference>
<evidence type="ECO:0000313" key="13">
    <source>
        <dbReference type="EMBL" id="RWS27770.1"/>
    </source>
</evidence>
<dbReference type="OrthoDB" id="6077919at2759"/>
<feature type="domain" description="C2H2-type" evidence="12">
    <location>
        <begin position="199"/>
        <end position="226"/>
    </location>
</feature>
<dbReference type="GO" id="GO:0005634">
    <property type="term" value="C:nucleus"/>
    <property type="evidence" value="ECO:0007669"/>
    <property type="project" value="UniProtKB-SubCell"/>
</dbReference>
<dbReference type="FunFam" id="3.30.160.60:FF:000412">
    <property type="entry name" value="zinc finger protein 64 isoform X1"/>
    <property type="match status" value="1"/>
</dbReference>
<accession>A0A443SJS4</accession>
<dbReference type="Gene3D" id="3.30.160.60">
    <property type="entry name" value="Classic Zinc Finger"/>
    <property type="match status" value="5"/>
</dbReference>
<keyword evidence="14" id="KW-1185">Reference proteome</keyword>
<dbReference type="FunFam" id="3.30.160.60:FF:000130">
    <property type="entry name" value="Spalt-like transcription factor 4"/>
    <property type="match status" value="1"/>
</dbReference>
<evidence type="ECO:0000256" key="1">
    <source>
        <dbReference type="ARBA" id="ARBA00004123"/>
    </source>
</evidence>
<dbReference type="SUPFAM" id="SSF57667">
    <property type="entry name" value="beta-beta-alpha zinc fingers"/>
    <property type="match status" value="4"/>
</dbReference>
<feature type="domain" description="C2H2-type" evidence="12">
    <location>
        <begin position="294"/>
        <end position="321"/>
    </location>
</feature>
<dbReference type="GO" id="GO:0000981">
    <property type="term" value="F:DNA-binding transcription factor activity, RNA polymerase II-specific"/>
    <property type="evidence" value="ECO:0007669"/>
    <property type="project" value="TreeGrafter"/>
</dbReference>
<dbReference type="Proteomes" id="UP000288716">
    <property type="component" value="Unassembled WGS sequence"/>
</dbReference>
<gene>
    <name evidence="13" type="ORF">B4U80_04651</name>
</gene>
<dbReference type="Pfam" id="PF00096">
    <property type="entry name" value="zf-C2H2"/>
    <property type="match status" value="4"/>
</dbReference>
<name>A0A443SJS4_9ACAR</name>
<sequence>MSFDDQEEIESLPNDTTNASVMDNCVEVVDLQKEAADNFKHQIQTEKMKILKTGFGSEVQYEMSVYASADRSSLVKHLRTHTDDRPYKCQLCPYASRNSSQLVVHLRTHTGDAPFRCHICSSSFKINSDLKRHMRLHTGEKPFACEMCSYRCSIKGNLKMHIKLNHSNESQVLCDKCDFVASSKKQLKQHLREHSAKPIKCNSCNYSSNSKSALKSHMRIHTDEKPYQCCICQYACRQACNLRTHMKKKHPTDKGSNLAKKKQKVNIADAPLCLTKKESKNKIRGSRAYCQTLFSCHLCECSFVREDSLRSHIRHHRDLLPQTGAALAILQLQSRVEQQSVSEVNCPTPEFHLIASDITEEVSDVLTSEKEQVVAYKTDDVEDPSHNQLSVSVKTQEDISSISGICGGLAASSSCGQVVYQLPLLLQEDQSVNPTLIIVNSVAENVNVIESNNNH</sequence>
<dbReference type="PANTHER" id="PTHR24409:SF295">
    <property type="entry name" value="AZ2-RELATED"/>
    <property type="match status" value="1"/>
</dbReference>
<comment type="subcellular location">
    <subcellularLocation>
        <location evidence="1">Nucleus</location>
    </subcellularLocation>
</comment>
<feature type="domain" description="C2H2-type" evidence="12">
    <location>
        <begin position="115"/>
        <end position="142"/>
    </location>
</feature>
<dbReference type="PANTHER" id="PTHR24409">
    <property type="entry name" value="ZINC FINGER PROTEIN 142"/>
    <property type="match status" value="1"/>
</dbReference>
<dbReference type="SMART" id="SM00355">
    <property type="entry name" value="ZnF_C2H2"/>
    <property type="match status" value="7"/>
</dbReference>
<dbReference type="VEuPathDB" id="VectorBase:LDEU004270"/>
<dbReference type="PROSITE" id="PS50157">
    <property type="entry name" value="ZINC_FINGER_C2H2_2"/>
    <property type="match status" value="6"/>
</dbReference>
<organism evidence="13 14">
    <name type="scientific">Leptotrombidium deliense</name>
    <dbReference type="NCBI Taxonomy" id="299467"/>
    <lineage>
        <taxon>Eukaryota</taxon>
        <taxon>Metazoa</taxon>
        <taxon>Ecdysozoa</taxon>
        <taxon>Arthropoda</taxon>
        <taxon>Chelicerata</taxon>
        <taxon>Arachnida</taxon>
        <taxon>Acari</taxon>
        <taxon>Acariformes</taxon>
        <taxon>Trombidiformes</taxon>
        <taxon>Prostigmata</taxon>
        <taxon>Anystina</taxon>
        <taxon>Parasitengona</taxon>
        <taxon>Trombiculoidea</taxon>
        <taxon>Trombiculidae</taxon>
        <taxon>Leptotrombidium</taxon>
    </lineage>
</organism>
<evidence type="ECO:0000256" key="6">
    <source>
        <dbReference type="ARBA" id="ARBA00022833"/>
    </source>
</evidence>
<evidence type="ECO:0000256" key="5">
    <source>
        <dbReference type="ARBA" id="ARBA00022771"/>
    </source>
</evidence>
<keyword evidence="5 11" id="KW-0863">Zinc-finger</keyword>
<keyword evidence="3" id="KW-0479">Metal-binding</keyword>
<comment type="caution">
    <text evidence="13">The sequence shown here is derived from an EMBL/GenBank/DDBJ whole genome shotgun (WGS) entry which is preliminary data.</text>
</comment>
<evidence type="ECO:0000313" key="14">
    <source>
        <dbReference type="Proteomes" id="UP000288716"/>
    </source>
</evidence>
<evidence type="ECO:0000256" key="2">
    <source>
        <dbReference type="ARBA" id="ARBA00007746"/>
    </source>
</evidence>
<evidence type="ECO:0000256" key="3">
    <source>
        <dbReference type="ARBA" id="ARBA00022723"/>
    </source>
</evidence>
<dbReference type="STRING" id="299467.A0A443SJS4"/>
<dbReference type="FunFam" id="3.30.160.60:FF:000446">
    <property type="entry name" value="Zinc finger protein"/>
    <property type="match status" value="1"/>
</dbReference>
<dbReference type="FunFam" id="3.30.160.60:FF:000255">
    <property type="entry name" value="Zinc finger and AT-hook domain containing"/>
    <property type="match status" value="1"/>
</dbReference>
<feature type="domain" description="C2H2-type" evidence="12">
    <location>
        <begin position="87"/>
        <end position="114"/>
    </location>
</feature>
<comment type="similarity">
    <text evidence="2">Belongs to the hunchback C2H2-type zinc-finger protein family.</text>
</comment>
<keyword evidence="7" id="KW-0805">Transcription regulation</keyword>
<feature type="domain" description="C2H2-type" evidence="12">
    <location>
        <begin position="143"/>
        <end position="171"/>
    </location>
</feature>
<dbReference type="FunFam" id="3.30.160.60:FF:000614">
    <property type="entry name" value="Zinc finger protein 142"/>
    <property type="match status" value="1"/>
</dbReference>
<dbReference type="GO" id="GO:0008270">
    <property type="term" value="F:zinc ion binding"/>
    <property type="evidence" value="ECO:0007669"/>
    <property type="project" value="UniProtKB-KW"/>
</dbReference>
<evidence type="ECO:0000256" key="10">
    <source>
        <dbReference type="ARBA" id="ARBA00023242"/>
    </source>
</evidence>
<evidence type="ECO:0000256" key="8">
    <source>
        <dbReference type="ARBA" id="ARBA00023125"/>
    </source>
</evidence>
<keyword evidence="10" id="KW-0539">Nucleus</keyword>
<protein>
    <submittedName>
        <fullName evidence="13">Zinc finger protein 236-like protein</fullName>
    </submittedName>
</protein>
<keyword evidence="4" id="KW-0677">Repeat</keyword>
<keyword evidence="6" id="KW-0862">Zinc</keyword>
<evidence type="ECO:0000256" key="4">
    <source>
        <dbReference type="ARBA" id="ARBA00022737"/>
    </source>
</evidence>
<dbReference type="AlphaFoldDB" id="A0A443SJS4"/>
<dbReference type="GO" id="GO:0000977">
    <property type="term" value="F:RNA polymerase II transcription regulatory region sequence-specific DNA binding"/>
    <property type="evidence" value="ECO:0007669"/>
    <property type="project" value="TreeGrafter"/>
</dbReference>
<dbReference type="EMBL" id="NCKV01001793">
    <property type="protein sequence ID" value="RWS27770.1"/>
    <property type="molecule type" value="Genomic_DNA"/>
</dbReference>
<evidence type="ECO:0000256" key="9">
    <source>
        <dbReference type="ARBA" id="ARBA00023163"/>
    </source>
</evidence>